<dbReference type="Pfam" id="PF00512">
    <property type="entry name" value="HisKA"/>
    <property type="match status" value="1"/>
</dbReference>
<feature type="domain" description="Histidine kinase" evidence="11">
    <location>
        <begin position="207"/>
        <end position="405"/>
    </location>
</feature>
<dbReference type="GO" id="GO:0005524">
    <property type="term" value="F:ATP binding"/>
    <property type="evidence" value="ECO:0007669"/>
    <property type="project" value="UniProtKB-KW"/>
</dbReference>
<dbReference type="AlphaFoldDB" id="A0A7W6J7P3"/>
<evidence type="ECO:0000259" key="12">
    <source>
        <dbReference type="PROSITE" id="PS50885"/>
    </source>
</evidence>
<dbReference type="Proteomes" id="UP000528286">
    <property type="component" value="Unassembled WGS sequence"/>
</dbReference>
<name>A0A7W6J7P3_9HYPH</name>
<dbReference type="GO" id="GO:0005886">
    <property type="term" value="C:plasma membrane"/>
    <property type="evidence" value="ECO:0007669"/>
    <property type="project" value="UniProtKB-SubCell"/>
</dbReference>
<gene>
    <name evidence="13" type="ORF">GGR23_003558</name>
</gene>
<keyword evidence="4" id="KW-1003">Cell membrane</keyword>
<evidence type="ECO:0000256" key="8">
    <source>
        <dbReference type="ARBA" id="ARBA00022777"/>
    </source>
</evidence>
<evidence type="ECO:0000313" key="14">
    <source>
        <dbReference type="Proteomes" id="UP000528286"/>
    </source>
</evidence>
<keyword evidence="10" id="KW-0472">Membrane</keyword>
<dbReference type="InterPro" id="IPR003594">
    <property type="entry name" value="HATPase_dom"/>
</dbReference>
<organism evidence="13 14">
    <name type="scientific">Gellertiella hungarica</name>
    <dbReference type="NCBI Taxonomy" id="1572859"/>
    <lineage>
        <taxon>Bacteria</taxon>
        <taxon>Pseudomonadati</taxon>
        <taxon>Pseudomonadota</taxon>
        <taxon>Alphaproteobacteria</taxon>
        <taxon>Hyphomicrobiales</taxon>
        <taxon>Rhizobiaceae</taxon>
        <taxon>Gellertiella</taxon>
    </lineage>
</organism>
<dbReference type="CDD" id="cd06225">
    <property type="entry name" value="HAMP"/>
    <property type="match status" value="1"/>
</dbReference>
<keyword evidence="9" id="KW-0067">ATP-binding</keyword>
<keyword evidence="8 13" id="KW-0418">Kinase</keyword>
<dbReference type="SMART" id="SM00387">
    <property type="entry name" value="HATPase_c"/>
    <property type="match status" value="1"/>
</dbReference>
<dbReference type="CDD" id="cd00082">
    <property type="entry name" value="HisKA"/>
    <property type="match status" value="1"/>
</dbReference>
<dbReference type="PRINTS" id="PR00344">
    <property type="entry name" value="BCTRLSENSOR"/>
</dbReference>
<dbReference type="InterPro" id="IPR036097">
    <property type="entry name" value="HisK_dim/P_sf"/>
</dbReference>
<dbReference type="SUPFAM" id="SSF158472">
    <property type="entry name" value="HAMP domain-like"/>
    <property type="match status" value="1"/>
</dbReference>
<evidence type="ECO:0000256" key="5">
    <source>
        <dbReference type="ARBA" id="ARBA00022553"/>
    </source>
</evidence>
<feature type="transmembrane region" description="Helical" evidence="10">
    <location>
        <begin position="9"/>
        <end position="32"/>
    </location>
</feature>
<comment type="subcellular location">
    <subcellularLocation>
        <location evidence="2">Cell membrane</location>
        <topology evidence="2">Multi-pass membrane protein</topology>
    </subcellularLocation>
</comment>
<keyword evidence="10" id="KW-1133">Transmembrane helix</keyword>
<dbReference type="RefSeq" id="WP_183367626.1">
    <property type="nucleotide sequence ID" value="NZ_JACIEZ010000008.1"/>
</dbReference>
<evidence type="ECO:0000313" key="13">
    <source>
        <dbReference type="EMBL" id="MBB4066343.1"/>
    </source>
</evidence>
<dbReference type="InterPro" id="IPR050980">
    <property type="entry name" value="2C_sensor_his_kinase"/>
</dbReference>
<dbReference type="InterPro" id="IPR003660">
    <property type="entry name" value="HAMP_dom"/>
</dbReference>
<evidence type="ECO:0000256" key="7">
    <source>
        <dbReference type="ARBA" id="ARBA00022741"/>
    </source>
</evidence>
<dbReference type="EMBL" id="JACIEZ010000008">
    <property type="protein sequence ID" value="MBB4066343.1"/>
    <property type="molecule type" value="Genomic_DNA"/>
</dbReference>
<accession>A0A7W6J7P3</accession>
<dbReference type="SMART" id="SM00304">
    <property type="entry name" value="HAMP"/>
    <property type="match status" value="1"/>
</dbReference>
<dbReference type="Gene3D" id="1.10.287.130">
    <property type="match status" value="1"/>
</dbReference>
<keyword evidence="7" id="KW-0547">Nucleotide-binding</keyword>
<dbReference type="EC" id="2.7.13.3" evidence="3"/>
<comment type="caution">
    <text evidence="13">The sequence shown here is derived from an EMBL/GenBank/DDBJ whole genome shotgun (WGS) entry which is preliminary data.</text>
</comment>
<evidence type="ECO:0000256" key="10">
    <source>
        <dbReference type="SAM" id="Phobius"/>
    </source>
</evidence>
<keyword evidence="6" id="KW-0808">Transferase</keyword>
<dbReference type="PROSITE" id="PS50109">
    <property type="entry name" value="HIS_KIN"/>
    <property type="match status" value="1"/>
</dbReference>
<dbReference type="InterPro" id="IPR004358">
    <property type="entry name" value="Sig_transdc_His_kin-like_C"/>
</dbReference>
<dbReference type="InterPro" id="IPR005467">
    <property type="entry name" value="His_kinase_dom"/>
</dbReference>
<dbReference type="SUPFAM" id="SSF55874">
    <property type="entry name" value="ATPase domain of HSP90 chaperone/DNA topoisomerase II/histidine kinase"/>
    <property type="match status" value="1"/>
</dbReference>
<dbReference type="SMART" id="SM00388">
    <property type="entry name" value="HisKA"/>
    <property type="match status" value="1"/>
</dbReference>
<protein>
    <recommendedName>
        <fullName evidence="3">histidine kinase</fullName>
        <ecNumber evidence="3">2.7.13.3</ecNumber>
    </recommendedName>
</protein>
<reference evidence="13 14" key="1">
    <citation type="submission" date="2020-08" db="EMBL/GenBank/DDBJ databases">
        <title>Genomic Encyclopedia of Type Strains, Phase IV (KMG-IV): sequencing the most valuable type-strain genomes for metagenomic binning, comparative biology and taxonomic classification.</title>
        <authorList>
            <person name="Goeker M."/>
        </authorList>
    </citation>
    <scope>NUCLEOTIDE SEQUENCE [LARGE SCALE GENOMIC DNA]</scope>
    <source>
        <strain evidence="13 14">DSM 29853</strain>
    </source>
</reference>
<evidence type="ECO:0000256" key="3">
    <source>
        <dbReference type="ARBA" id="ARBA00012438"/>
    </source>
</evidence>
<dbReference type="InterPro" id="IPR003661">
    <property type="entry name" value="HisK_dim/P_dom"/>
</dbReference>
<dbReference type="CDD" id="cd00075">
    <property type="entry name" value="HATPase"/>
    <property type="match status" value="1"/>
</dbReference>
<keyword evidence="10" id="KW-0812">Transmembrane</keyword>
<keyword evidence="5" id="KW-0597">Phosphoprotein</keyword>
<evidence type="ECO:0000256" key="1">
    <source>
        <dbReference type="ARBA" id="ARBA00000085"/>
    </source>
</evidence>
<comment type="catalytic activity">
    <reaction evidence="1">
        <text>ATP + protein L-histidine = ADP + protein N-phospho-L-histidine.</text>
        <dbReference type="EC" id="2.7.13.3"/>
    </reaction>
</comment>
<dbReference type="InterPro" id="IPR036890">
    <property type="entry name" value="HATPase_C_sf"/>
</dbReference>
<dbReference type="SUPFAM" id="SSF47384">
    <property type="entry name" value="Homodimeric domain of signal transducing histidine kinase"/>
    <property type="match status" value="1"/>
</dbReference>
<sequence length="414" mass="44615">MTSRLFLKIYLTLLGSIALLAVTGIATVVWLVGFGNDRNLYTERAAVLAAALPEDADSVTLQSTLDRLGMATGAELTVRDADGLALASYQPSTPPAPGFDPITVALSEGRTLVVRLQPPFGPPRGNPLILLLVVSSLTALLAWPVVHHLTKRLELLRRNVEAWGTGDLSARAPVQGGDEIAVVAKTFNYAAARVEALIASNHTLLANASHELRSPLARLRLVMDLYEHDPSVERREEIYRNLDELDTLVGEILLSSRLSHTDITDPSERIDLLALVAEEAARSGLEVSGTSMEVLGDRRLLHQLVRNLVQNAMRHGRLPVEISVSHVKGRAQLAVCDHGPGIPANDVSKVFEPFYRPGGYGEAAGGWGLGLTLVRQIAERHGGTVRVDTRPGKGALFVVSLPMAEKDVDKHDGA</sequence>
<feature type="domain" description="HAMP" evidence="12">
    <location>
        <begin position="147"/>
        <end position="199"/>
    </location>
</feature>
<dbReference type="PANTHER" id="PTHR44936">
    <property type="entry name" value="SENSOR PROTEIN CREC"/>
    <property type="match status" value="1"/>
</dbReference>
<dbReference type="Pfam" id="PF02518">
    <property type="entry name" value="HATPase_c"/>
    <property type="match status" value="1"/>
</dbReference>
<dbReference type="PANTHER" id="PTHR44936:SF10">
    <property type="entry name" value="SENSOR PROTEIN RSTB"/>
    <property type="match status" value="1"/>
</dbReference>
<evidence type="ECO:0000256" key="6">
    <source>
        <dbReference type="ARBA" id="ARBA00022679"/>
    </source>
</evidence>
<dbReference type="Gene3D" id="3.30.565.10">
    <property type="entry name" value="Histidine kinase-like ATPase, C-terminal domain"/>
    <property type="match status" value="1"/>
</dbReference>
<dbReference type="Pfam" id="PF00672">
    <property type="entry name" value="HAMP"/>
    <property type="match status" value="1"/>
</dbReference>
<dbReference type="GO" id="GO:0000155">
    <property type="term" value="F:phosphorelay sensor kinase activity"/>
    <property type="evidence" value="ECO:0007669"/>
    <property type="project" value="InterPro"/>
</dbReference>
<dbReference type="PROSITE" id="PS50885">
    <property type="entry name" value="HAMP"/>
    <property type="match status" value="1"/>
</dbReference>
<proteinExistence type="predicted"/>
<keyword evidence="14" id="KW-1185">Reference proteome</keyword>
<evidence type="ECO:0000259" key="11">
    <source>
        <dbReference type="PROSITE" id="PS50109"/>
    </source>
</evidence>
<evidence type="ECO:0000256" key="4">
    <source>
        <dbReference type="ARBA" id="ARBA00022475"/>
    </source>
</evidence>
<evidence type="ECO:0000256" key="9">
    <source>
        <dbReference type="ARBA" id="ARBA00022840"/>
    </source>
</evidence>
<feature type="transmembrane region" description="Helical" evidence="10">
    <location>
        <begin position="128"/>
        <end position="149"/>
    </location>
</feature>
<evidence type="ECO:0000256" key="2">
    <source>
        <dbReference type="ARBA" id="ARBA00004651"/>
    </source>
</evidence>